<dbReference type="OrthoDB" id="161608at2"/>
<reference evidence="4 5" key="1">
    <citation type="submission" date="2019-01" db="EMBL/GenBank/DDBJ databases">
        <title>Ktedonosporobacter rubrisoli SCAWS-G2.</title>
        <authorList>
            <person name="Huang Y."/>
            <person name="Yan B."/>
        </authorList>
    </citation>
    <scope>NUCLEOTIDE SEQUENCE [LARGE SCALE GENOMIC DNA]</scope>
    <source>
        <strain evidence="4 5">SCAWS-G2</strain>
    </source>
</reference>
<feature type="domain" description="HTH tetR-type" evidence="3">
    <location>
        <begin position="1"/>
        <end position="50"/>
    </location>
</feature>
<dbReference type="InterPro" id="IPR009057">
    <property type="entry name" value="Homeodomain-like_sf"/>
</dbReference>
<dbReference type="RefSeq" id="WP_129885087.1">
    <property type="nucleotide sequence ID" value="NZ_CP035758.1"/>
</dbReference>
<dbReference type="PROSITE" id="PS50977">
    <property type="entry name" value="HTH_TETR_2"/>
    <property type="match status" value="1"/>
</dbReference>
<name>A0A4P6JHJ7_KTERU</name>
<dbReference type="PANTHER" id="PTHR43479:SF11">
    <property type="entry name" value="ACREF_ENVCD OPERON REPRESSOR-RELATED"/>
    <property type="match status" value="1"/>
</dbReference>
<dbReference type="KEGG" id="kbs:EPA93_00150"/>
<accession>A0A4P6JHJ7</accession>
<dbReference type="SUPFAM" id="SSF46689">
    <property type="entry name" value="Homeodomain-like"/>
    <property type="match status" value="1"/>
</dbReference>
<dbReference type="EMBL" id="CP035758">
    <property type="protein sequence ID" value="QBD74488.1"/>
    <property type="molecule type" value="Genomic_DNA"/>
</dbReference>
<dbReference type="AlphaFoldDB" id="A0A4P6JHJ7"/>
<dbReference type="InterPro" id="IPR001647">
    <property type="entry name" value="HTH_TetR"/>
</dbReference>
<organism evidence="4 5">
    <name type="scientific">Ktedonosporobacter rubrisoli</name>
    <dbReference type="NCBI Taxonomy" id="2509675"/>
    <lineage>
        <taxon>Bacteria</taxon>
        <taxon>Bacillati</taxon>
        <taxon>Chloroflexota</taxon>
        <taxon>Ktedonobacteria</taxon>
        <taxon>Ktedonobacterales</taxon>
        <taxon>Ktedonosporobacteraceae</taxon>
        <taxon>Ktedonosporobacter</taxon>
    </lineage>
</organism>
<evidence type="ECO:0000259" key="3">
    <source>
        <dbReference type="PROSITE" id="PS50977"/>
    </source>
</evidence>
<keyword evidence="5" id="KW-1185">Reference proteome</keyword>
<protein>
    <submittedName>
        <fullName evidence="4">TetR/AcrR family transcriptional regulator</fullName>
    </submittedName>
</protein>
<dbReference type="Pfam" id="PF00440">
    <property type="entry name" value="TetR_N"/>
    <property type="match status" value="1"/>
</dbReference>
<sequence>MELMREKRFAAITVQDIADRAEVNRGTFYTHFADKYELLEAIMHEQLSHILASKLPQAVSWGKEHLRVLIQTILEVFAEAYGRCPPTEMTDPLMRKATQEQLTRLLLGWFKKIPVARGERNVPVEIRASMISWAILGVVVEWSQGEKMLSIQEMTNHILSVITEGAAPLALDRWSE</sequence>
<evidence type="ECO:0000313" key="5">
    <source>
        <dbReference type="Proteomes" id="UP000290365"/>
    </source>
</evidence>
<proteinExistence type="predicted"/>
<dbReference type="PANTHER" id="PTHR43479">
    <property type="entry name" value="ACREF/ENVCD OPERON REPRESSOR-RELATED"/>
    <property type="match status" value="1"/>
</dbReference>
<evidence type="ECO:0000313" key="4">
    <source>
        <dbReference type="EMBL" id="QBD74488.1"/>
    </source>
</evidence>
<evidence type="ECO:0000256" key="2">
    <source>
        <dbReference type="PROSITE-ProRule" id="PRU00335"/>
    </source>
</evidence>
<dbReference type="GO" id="GO:0003677">
    <property type="term" value="F:DNA binding"/>
    <property type="evidence" value="ECO:0007669"/>
    <property type="project" value="UniProtKB-UniRule"/>
</dbReference>
<evidence type="ECO:0000256" key="1">
    <source>
        <dbReference type="ARBA" id="ARBA00023125"/>
    </source>
</evidence>
<keyword evidence="1 2" id="KW-0238">DNA-binding</keyword>
<gene>
    <name evidence="4" type="ORF">EPA93_00150</name>
</gene>
<dbReference type="InterPro" id="IPR050624">
    <property type="entry name" value="HTH-type_Tx_Regulator"/>
</dbReference>
<feature type="DNA-binding region" description="H-T-H motif" evidence="2">
    <location>
        <begin position="13"/>
        <end position="32"/>
    </location>
</feature>
<dbReference type="Proteomes" id="UP000290365">
    <property type="component" value="Chromosome"/>
</dbReference>
<dbReference type="Gene3D" id="1.10.357.10">
    <property type="entry name" value="Tetracycline Repressor, domain 2"/>
    <property type="match status" value="1"/>
</dbReference>